<feature type="transmembrane region" description="Helical" evidence="15">
    <location>
        <begin position="250"/>
        <end position="274"/>
    </location>
</feature>
<dbReference type="PRINTS" id="PR00237">
    <property type="entry name" value="GPCRRHODOPSN"/>
</dbReference>
<evidence type="ECO:0000256" key="9">
    <source>
        <dbReference type="ARBA" id="ARBA00023180"/>
    </source>
</evidence>
<keyword evidence="4 15" id="KW-1133">Transmembrane helix</keyword>
<sequence>MGNACRSTSTFPSPFLHPQLRCRRDWGSRSRTQRETFRGRATRRKPDKLGGGGVGGVRASEESAADASHKSSQSEPRQRWVRTSPWTPCRRTESSSCVDTMSGASTNSYPFSSTEVNTHGHLAADHNDSCLLDDSTLRIPLALTYSFFFVFGLAGNLLALWVFMFVHVKKNSVRVFLINVAIADLILLVCLPFRIFYHSNSNQWPLGQTWCKVVGNVFYMNMYISIILLGFISVDRYIKIQQGAPRRLQGSGWSAAVCAVVWVFAIASVIPMIMFSEGNEEKNKCFQYKQRQKAKGKAYFNLFLVVFFWLIFIFLMVSYGKIAAKLLRASRKKPDLPNALRYNRTAKKSFFVLFLFTICFVPYHIFRIFYIHSQVSDTPCYWRGIMDKTNEVVLLLSAFNSCLDPVMYFLLSGSVRKETIRLINNTVFNVQDSSGNSSTTEFRRPSLGQVSNTTRNSMSLLITQRCKSTPPNDLPR</sequence>
<dbReference type="AlphaFoldDB" id="A0A8C9SNI5"/>
<keyword evidence="10 13" id="KW-0807">Transducer</keyword>
<dbReference type="InterPro" id="IPR048057">
    <property type="entry name" value="GPR34_7tmA"/>
</dbReference>
<evidence type="ECO:0000256" key="1">
    <source>
        <dbReference type="ARBA" id="ARBA00004651"/>
    </source>
</evidence>
<gene>
    <name evidence="17" type="primary">GPR34</name>
</gene>
<dbReference type="PRINTS" id="PR01157">
    <property type="entry name" value="P2YPURNOCPTR"/>
</dbReference>
<proteinExistence type="inferred from homology"/>
<keyword evidence="2" id="KW-1003">Cell membrane</keyword>
<dbReference type="Proteomes" id="UP000694397">
    <property type="component" value="Chromosome 1"/>
</dbReference>
<reference evidence="17" key="2">
    <citation type="submission" date="2025-08" db="UniProtKB">
        <authorList>
            <consortium name="Ensembl"/>
        </authorList>
    </citation>
    <scope>IDENTIFICATION</scope>
</reference>
<protein>
    <recommendedName>
        <fullName evidence="11">Probable G-protein coupled receptor 34</fullName>
    </recommendedName>
</protein>
<evidence type="ECO:0000256" key="13">
    <source>
        <dbReference type="RuleBase" id="RU000688"/>
    </source>
</evidence>
<feature type="domain" description="G-protein coupled receptors family 1 profile" evidence="16">
    <location>
        <begin position="155"/>
        <end position="408"/>
    </location>
</feature>
<evidence type="ECO:0000256" key="14">
    <source>
        <dbReference type="SAM" id="MobiDB-lite"/>
    </source>
</evidence>
<dbReference type="SUPFAM" id="SSF81321">
    <property type="entry name" value="Family A G protein-coupled receptor-like"/>
    <property type="match status" value="1"/>
</dbReference>
<reference evidence="17 18" key="1">
    <citation type="submission" date="2019-04" db="EMBL/GenBank/DDBJ databases">
        <authorList>
            <consortium name="Wellcome Sanger Institute Data Sharing"/>
        </authorList>
    </citation>
    <scope>NUCLEOTIDE SEQUENCE [LARGE SCALE GENOMIC DNA]</scope>
</reference>
<feature type="transmembrane region" description="Helical" evidence="15">
    <location>
        <begin position="298"/>
        <end position="322"/>
    </location>
</feature>
<feature type="transmembrane region" description="Helical" evidence="15">
    <location>
        <begin position="217"/>
        <end position="238"/>
    </location>
</feature>
<feature type="region of interest" description="Disordered" evidence="14">
    <location>
        <begin position="16"/>
        <end position="99"/>
    </location>
</feature>
<dbReference type="PROSITE" id="PS50262">
    <property type="entry name" value="G_PROTEIN_RECEP_F1_2"/>
    <property type="match status" value="1"/>
</dbReference>
<dbReference type="InterPro" id="IPR017452">
    <property type="entry name" value="GPCR_Rhodpsn_7TM"/>
</dbReference>
<evidence type="ECO:0000313" key="18">
    <source>
        <dbReference type="Proteomes" id="UP000694397"/>
    </source>
</evidence>
<dbReference type="PANTHER" id="PTHR24233">
    <property type="entry name" value="P2Y PURINOCEPTOR-RELATED G-PROTEIN COUPLED RECEPTOR"/>
    <property type="match status" value="1"/>
</dbReference>
<keyword evidence="9" id="KW-0325">Glycoprotein</keyword>
<keyword evidence="5 13" id="KW-0297">G-protein coupled receptor</keyword>
<evidence type="ECO:0000256" key="8">
    <source>
        <dbReference type="ARBA" id="ARBA00023170"/>
    </source>
</evidence>
<dbReference type="PROSITE" id="PS00237">
    <property type="entry name" value="G_PROTEIN_RECEP_F1_1"/>
    <property type="match status" value="1"/>
</dbReference>
<comment type="function">
    <text evidence="12">G-protein-coupled receptor of lysophosphatidylserine (LysoPS) that plays different roles in immune response. Acts a damage-sensing receptor that triggers tissue repair upon recognition of dying neutrophils. Mechanistically, apoptotic neutrophils release lysophosphatydilserine that are recognized by type 3 innate lymphoid cells (ILC3s) via GPR34, which activates downstream PI3K-AKT and RAS-ERK signaling pathways leading to STAT3 activation and IL-22 production. Plays an important role in microglial function, controlling morphology and phagocytosis.</text>
</comment>
<dbReference type="CDD" id="cd15148">
    <property type="entry name" value="7tmA_GPR34-like"/>
    <property type="match status" value="1"/>
</dbReference>
<feature type="transmembrane region" description="Helical" evidence="15">
    <location>
        <begin position="350"/>
        <end position="372"/>
    </location>
</feature>
<evidence type="ECO:0000256" key="6">
    <source>
        <dbReference type="ARBA" id="ARBA00023136"/>
    </source>
</evidence>
<keyword evidence="18" id="KW-1185">Reference proteome</keyword>
<keyword evidence="3 13" id="KW-0812">Transmembrane</keyword>
<comment type="subcellular location">
    <subcellularLocation>
        <location evidence="1">Cell membrane</location>
        <topology evidence="1">Multi-pass membrane protein</topology>
    </subcellularLocation>
</comment>
<accession>A0A8C9SNI5</accession>
<evidence type="ECO:0000256" key="3">
    <source>
        <dbReference type="ARBA" id="ARBA00022692"/>
    </source>
</evidence>
<dbReference type="PANTHER" id="PTHR24233:SF1">
    <property type="entry name" value="G-PROTEIN COUPLED RECEPTOR 34-RELATED"/>
    <property type="match status" value="1"/>
</dbReference>
<dbReference type="GeneTree" id="ENSGT01110000267167"/>
<evidence type="ECO:0000256" key="10">
    <source>
        <dbReference type="ARBA" id="ARBA00023224"/>
    </source>
</evidence>
<organism evidence="17 18">
    <name type="scientific">Scleropages formosus</name>
    <name type="common">Asian bonytongue</name>
    <name type="synonym">Osteoglossum formosum</name>
    <dbReference type="NCBI Taxonomy" id="113540"/>
    <lineage>
        <taxon>Eukaryota</taxon>
        <taxon>Metazoa</taxon>
        <taxon>Chordata</taxon>
        <taxon>Craniata</taxon>
        <taxon>Vertebrata</taxon>
        <taxon>Euteleostomi</taxon>
        <taxon>Actinopterygii</taxon>
        <taxon>Neopterygii</taxon>
        <taxon>Teleostei</taxon>
        <taxon>Osteoglossocephala</taxon>
        <taxon>Osteoglossomorpha</taxon>
        <taxon>Osteoglossiformes</taxon>
        <taxon>Osteoglossidae</taxon>
        <taxon>Scleropages</taxon>
    </lineage>
</organism>
<evidence type="ECO:0000313" key="17">
    <source>
        <dbReference type="Ensembl" id="ENSSFOP00015035401.1"/>
    </source>
</evidence>
<feature type="transmembrane region" description="Helical" evidence="15">
    <location>
        <begin position="142"/>
        <end position="163"/>
    </location>
</feature>
<dbReference type="OrthoDB" id="10005568at2759"/>
<feature type="region of interest" description="Disordered" evidence="14">
    <location>
        <begin position="432"/>
        <end position="451"/>
    </location>
</feature>
<keyword evidence="8 13" id="KW-0675">Receptor</keyword>
<evidence type="ECO:0000256" key="5">
    <source>
        <dbReference type="ARBA" id="ARBA00023040"/>
    </source>
</evidence>
<feature type="transmembrane region" description="Helical" evidence="15">
    <location>
        <begin position="175"/>
        <end position="197"/>
    </location>
</feature>
<evidence type="ECO:0000256" key="7">
    <source>
        <dbReference type="ARBA" id="ARBA00023157"/>
    </source>
</evidence>
<keyword evidence="6 15" id="KW-0472">Membrane</keyword>
<evidence type="ECO:0000256" key="2">
    <source>
        <dbReference type="ARBA" id="ARBA00022475"/>
    </source>
</evidence>
<evidence type="ECO:0000256" key="11">
    <source>
        <dbReference type="ARBA" id="ARBA00035691"/>
    </source>
</evidence>
<feature type="transmembrane region" description="Helical" evidence="15">
    <location>
        <begin position="392"/>
        <end position="411"/>
    </location>
</feature>
<evidence type="ECO:0000256" key="15">
    <source>
        <dbReference type="SAM" id="Phobius"/>
    </source>
</evidence>
<keyword evidence="7" id="KW-1015">Disulfide bond</keyword>
<reference evidence="17" key="3">
    <citation type="submission" date="2025-09" db="UniProtKB">
        <authorList>
            <consortium name="Ensembl"/>
        </authorList>
    </citation>
    <scope>IDENTIFICATION</scope>
</reference>
<dbReference type="GO" id="GO:0045028">
    <property type="term" value="F:G protein-coupled purinergic nucleotide receptor activity"/>
    <property type="evidence" value="ECO:0007669"/>
    <property type="project" value="TreeGrafter"/>
</dbReference>
<evidence type="ECO:0000259" key="16">
    <source>
        <dbReference type="PROSITE" id="PS50262"/>
    </source>
</evidence>
<dbReference type="Gene3D" id="1.20.1070.10">
    <property type="entry name" value="Rhodopsin 7-helix transmembrane proteins"/>
    <property type="match status" value="1"/>
</dbReference>
<dbReference type="Ensembl" id="ENSSFOT00015035786.2">
    <property type="protein sequence ID" value="ENSSFOP00015035401.1"/>
    <property type="gene ID" value="ENSSFOG00015022555.2"/>
</dbReference>
<dbReference type="GO" id="GO:0005886">
    <property type="term" value="C:plasma membrane"/>
    <property type="evidence" value="ECO:0007669"/>
    <property type="project" value="UniProtKB-SubCell"/>
</dbReference>
<name>A0A8C9SNI5_SCLFO</name>
<feature type="compositionally biased region" description="Basic and acidic residues" evidence="14">
    <location>
        <begin position="22"/>
        <end position="38"/>
    </location>
</feature>
<dbReference type="InterPro" id="IPR000276">
    <property type="entry name" value="GPCR_Rhodpsn"/>
</dbReference>
<evidence type="ECO:0000256" key="4">
    <source>
        <dbReference type="ARBA" id="ARBA00022989"/>
    </source>
</evidence>
<comment type="similarity">
    <text evidence="13">Belongs to the G-protein coupled receptor 1 family.</text>
</comment>
<dbReference type="FunFam" id="1.20.1070.10:FF:000150">
    <property type="entry name" value="probable G-protein coupled receptor 34"/>
    <property type="match status" value="1"/>
</dbReference>
<evidence type="ECO:0000256" key="12">
    <source>
        <dbReference type="ARBA" id="ARBA00045234"/>
    </source>
</evidence>
<dbReference type="Pfam" id="PF00001">
    <property type="entry name" value="7tm_1"/>
    <property type="match status" value="1"/>
</dbReference>